<dbReference type="OrthoDB" id="1452256at2"/>
<protein>
    <recommendedName>
        <fullName evidence="3">SnoaL-like protein</fullName>
    </recommendedName>
</protein>
<dbReference type="InterPro" id="IPR032710">
    <property type="entry name" value="NTF2-like_dom_sf"/>
</dbReference>
<dbReference type="Gene3D" id="3.10.450.50">
    <property type="match status" value="1"/>
</dbReference>
<dbReference type="Proteomes" id="UP000237056">
    <property type="component" value="Unassembled WGS sequence"/>
</dbReference>
<sequence>MSKARTIVSEFYMPDVLLDVEAVSTFLHEDVLLEWNSTKGFVAMHKHDILELSKDLKKAYIKSIIRISHFVAEENKVALRYSHFVKTIENPNEEMLLANFCVFWELKDGKLYRGYQMSQFS</sequence>
<reference evidence="1 2" key="1">
    <citation type="submission" date="2018-01" db="EMBL/GenBank/DDBJ databases">
        <title>Genomic Encyclopedia of Type Strains, Phase I: the one thousand microbial genomes (KMG-I) project.</title>
        <authorList>
            <person name="Goeker M."/>
        </authorList>
    </citation>
    <scope>NUCLEOTIDE SEQUENCE [LARGE SCALE GENOMIC DNA]</scope>
    <source>
        <strain evidence="1 2">DSM 17960</strain>
    </source>
</reference>
<dbReference type="EMBL" id="PQNY01000006">
    <property type="protein sequence ID" value="POS02030.1"/>
    <property type="molecule type" value="Genomic_DNA"/>
</dbReference>
<comment type="caution">
    <text evidence="1">The sequence shown here is derived from an EMBL/GenBank/DDBJ whole genome shotgun (WGS) entry which is preliminary data.</text>
</comment>
<dbReference type="RefSeq" id="WP_103725800.1">
    <property type="nucleotide sequence ID" value="NZ_PQNY01000006.1"/>
</dbReference>
<dbReference type="AlphaFoldDB" id="A0A2S4N8L1"/>
<gene>
    <name evidence="1" type="ORF">Q361_10692</name>
</gene>
<evidence type="ECO:0000313" key="2">
    <source>
        <dbReference type="Proteomes" id="UP000237056"/>
    </source>
</evidence>
<dbReference type="SUPFAM" id="SSF54427">
    <property type="entry name" value="NTF2-like"/>
    <property type="match status" value="1"/>
</dbReference>
<evidence type="ECO:0000313" key="1">
    <source>
        <dbReference type="EMBL" id="POS02030.1"/>
    </source>
</evidence>
<name>A0A2S4N8L1_9FLAO</name>
<organism evidence="1 2">
    <name type="scientific">Flavobacterium croceum DSM 17960</name>
    <dbReference type="NCBI Taxonomy" id="1121886"/>
    <lineage>
        <taxon>Bacteria</taxon>
        <taxon>Pseudomonadati</taxon>
        <taxon>Bacteroidota</taxon>
        <taxon>Flavobacteriia</taxon>
        <taxon>Flavobacteriales</taxon>
        <taxon>Flavobacteriaceae</taxon>
        <taxon>Flavobacterium</taxon>
    </lineage>
</organism>
<accession>A0A2S4N8L1</accession>
<keyword evidence="2" id="KW-1185">Reference proteome</keyword>
<evidence type="ECO:0008006" key="3">
    <source>
        <dbReference type="Google" id="ProtNLM"/>
    </source>
</evidence>
<proteinExistence type="predicted"/>